<organism evidence="13">
    <name type="scientific">Compsopogon caeruleus</name>
    <dbReference type="NCBI Taxonomy" id="31354"/>
    <lineage>
        <taxon>Eukaryota</taxon>
        <taxon>Rhodophyta</taxon>
        <taxon>Compsopogonophyceae</taxon>
        <taxon>Compsopogonales</taxon>
        <taxon>Compsopogonaceae</taxon>
        <taxon>Compsopogon</taxon>
    </lineage>
</organism>
<dbReference type="NCBIfam" id="NF041083">
    <property type="entry name" value="thermosome_beta"/>
    <property type="match status" value="1"/>
</dbReference>
<evidence type="ECO:0000256" key="2">
    <source>
        <dbReference type="ARBA" id="ARBA00008020"/>
    </source>
</evidence>
<dbReference type="InterPro" id="IPR012719">
    <property type="entry name" value="Chap_CCT_gamma"/>
</dbReference>
<evidence type="ECO:0000256" key="4">
    <source>
        <dbReference type="ARBA" id="ARBA00017187"/>
    </source>
</evidence>
<comment type="function">
    <text evidence="9">Molecular chaperone; assists the folding of proteins upon ATP hydrolysis. Known to play a role, in vitro, in the folding of actin and tubulin.</text>
</comment>
<keyword evidence="5" id="KW-0963">Cytoplasm</keyword>
<dbReference type="InterPro" id="IPR002423">
    <property type="entry name" value="Cpn60/GroEL/TCP-1"/>
</dbReference>
<comment type="similarity">
    <text evidence="2 10">Belongs to the TCP-1 chaperonin family.</text>
</comment>
<dbReference type="GO" id="GO:0005832">
    <property type="term" value="C:chaperonin-containing T-complex"/>
    <property type="evidence" value="ECO:0007669"/>
    <property type="project" value="UniProtKB-ARBA"/>
</dbReference>
<dbReference type="PROSITE" id="PS00750">
    <property type="entry name" value="TCP1_1"/>
    <property type="match status" value="1"/>
</dbReference>
<dbReference type="InterPro" id="IPR054827">
    <property type="entry name" value="thermosome_alpha"/>
</dbReference>
<evidence type="ECO:0000313" key="13">
    <source>
        <dbReference type="EMBL" id="CAD9233544.1"/>
    </source>
</evidence>
<evidence type="ECO:0000256" key="9">
    <source>
        <dbReference type="ARBA" id="ARBA00024677"/>
    </source>
</evidence>
<evidence type="ECO:0000256" key="10">
    <source>
        <dbReference type="RuleBase" id="RU004187"/>
    </source>
</evidence>
<dbReference type="PROSITE" id="PS00995">
    <property type="entry name" value="TCP1_3"/>
    <property type="match status" value="1"/>
</dbReference>
<comment type="subcellular location">
    <subcellularLocation>
        <location evidence="1">Cytoplasm</location>
    </subcellularLocation>
</comment>
<dbReference type="InterPro" id="IPR027409">
    <property type="entry name" value="GroEL-like_apical_dom_sf"/>
</dbReference>
<dbReference type="FunFam" id="1.10.560.10:FF:000085">
    <property type="entry name" value="T-complex protein 1 subunit gamma"/>
    <property type="match status" value="1"/>
</dbReference>
<dbReference type="NCBIfam" id="TIGR02344">
    <property type="entry name" value="chap_CCT_gamma"/>
    <property type="match status" value="1"/>
</dbReference>
<dbReference type="PANTHER" id="PTHR11353">
    <property type="entry name" value="CHAPERONIN"/>
    <property type="match status" value="1"/>
</dbReference>
<keyword evidence="6 10" id="KW-0547">Nucleotide-binding</keyword>
<dbReference type="GO" id="GO:0051082">
    <property type="term" value="F:unfolded protein binding"/>
    <property type="evidence" value="ECO:0007669"/>
    <property type="project" value="InterPro"/>
</dbReference>
<dbReference type="FunFam" id="3.50.7.10:FF:000005">
    <property type="entry name" value="T-complex protein 1 subunit gamma"/>
    <property type="match status" value="1"/>
</dbReference>
<dbReference type="SUPFAM" id="SSF54849">
    <property type="entry name" value="GroEL-intermediate domain like"/>
    <property type="match status" value="1"/>
</dbReference>
<dbReference type="SUPFAM" id="SSF52029">
    <property type="entry name" value="GroEL apical domain-like"/>
    <property type="match status" value="1"/>
</dbReference>
<evidence type="ECO:0000256" key="6">
    <source>
        <dbReference type="ARBA" id="ARBA00022741"/>
    </source>
</evidence>
<dbReference type="AlphaFoldDB" id="A0A7S1TE70"/>
<evidence type="ECO:0000256" key="5">
    <source>
        <dbReference type="ARBA" id="ARBA00022490"/>
    </source>
</evidence>
<dbReference type="EMBL" id="HBGH01010222">
    <property type="protein sequence ID" value="CAD9233544.1"/>
    <property type="molecule type" value="Transcribed_RNA"/>
</dbReference>
<protein>
    <recommendedName>
        <fullName evidence="4 11">T-complex protein 1 subunit gamma</fullName>
    </recommendedName>
</protein>
<dbReference type="InterPro" id="IPR053374">
    <property type="entry name" value="TCP-1_chaperonin"/>
</dbReference>
<dbReference type="PRINTS" id="PR00304">
    <property type="entry name" value="TCOMPLEXTCP1"/>
</dbReference>
<dbReference type="Gene3D" id="1.10.560.10">
    <property type="entry name" value="GroEL-like equatorial domain"/>
    <property type="match status" value="1"/>
</dbReference>
<dbReference type="Pfam" id="PF00118">
    <property type="entry name" value="Cpn60_TCP1"/>
    <property type="match status" value="1"/>
</dbReference>
<accession>A0A7S1TE70</accession>
<dbReference type="GO" id="GO:0016887">
    <property type="term" value="F:ATP hydrolysis activity"/>
    <property type="evidence" value="ECO:0007669"/>
    <property type="project" value="InterPro"/>
</dbReference>
<dbReference type="SUPFAM" id="SSF48592">
    <property type="entry name" value="GroEL equatorial domain-like"/>
    <property type="match status" value="1"/>
</dbReference>
<feature type="region of interest" description="Disordered" evidence="12">
    <location>
        <begin position="526"/>
        <end position="546"/>
    </location>
</feature>
<evidence type="ECO:0000256" key="11">
    <source>
        <dbReference type="RuleBase" id="RU004191"/>
    </source>
</evidence>
<keyword evidence="7 10" id="KW-0067">ATP-binding</keyword>
<dbReference type="CDD" id="cd03337">
    <property type="entry name" value="TCP1_gamma"/>
    <property type="match status" value="1"/>
</dbReference>
<evidence type="ECO:0000256" key="7">
    <source>
        <dbReference type="ARBA" id="ARBA00022840"/>
    </source>
</evidence>
<dbReference type="InterPro" id="IPR027410">
    <property type="entry name" value="TCP-1-like_intermed_sf"/>
</dbReference>
<reference evidence="13" key="1">
    <citation type="submission" date="2021-01" db="EMBL/GenBank/DDBJ databases">
        <authorList>
            <person name="Corre E."/>
            <person name="Pelletier E."/>
            <person name="Niang G."/>
            <person name="Scheremetjew M."/>
            <person name="Finn R."/>
            <person name="Kale V."/>
            <person name="Holt S."/>
            <person name="Cochrane G."/>
            <person name="Meng A."/>
            <person name="Brown T."/>
            <person name="Cohen L."/>
        </authorList>
    </citation>
    <scope>NUCLEOTIDE SEQUENCE</scope>
    <source>
        <strain evidence="13">SAG 36.94</strain>
    </source>
</reference>
<comment type="subunit">
    <text evidence="3">Heterooligomeric complex of about 850 to 900 kDa that forms two stacked rings, 12 to 16 nm in diameter.</text>
</comment>
<dbReference type="InterPro" id="IPR027413">
    <property type="entry name" value="GROEL-like_equatorial_sf"/>
</dbReference>
<evidence type="ECO:0000256" key="8">
    <source>
        <dbReference type="ARBA" id="ARBA00023186"/>
    </source>
</evidence>
<proteinExistence type="inferred from homology"/>
<evidence type="ECO:0000256" key="3">
    <source>
        <dbReference type="ARBA" id="ARBA00011531"/>
    </source>
</evidence>
<dbReference type="GO" id="GO:0005524">
    <property type="term" value="F:ATP binding"/>
    <property type="evidence" value="ECO:0007669"/>
    <property type="project" value="UniProtKB-KW"/>
</dbReference>
<dbReference type="InterPro" id="IPR002194">
    <property type="entry name" value="Chaperonin_TCP-1_CS"/>
</dbReference>
<sequence>MQAPVLVLNANAKRESGRRAQLTNIAAAKAVSDIIRTTLGPRAMLKMILSAGGSIMLTNDGNSILREVDVSHPSAKSMIELSKTQDEQVGDGTTSVVVLAGEMLTLAEDFLQKNIHPTVIVSGYFRALRDAVAAAESLATLVDVSASEEVEKVIKSCIGTKFVNRYKDLMVSIALQAVRTVSVETNGRLTIDFKNYARVEKVVGGEISDSRVLDGVMFNKDVVSGNMRRRIENPRIVLLDCPLEYKKGESQTNVELSKEEDWQRLLEIEEEEVKKMCDEIIALKPDLVITEKGISDLALHFLGKHNISAIRRLRKTDNNRIARATGATIVSRTEELKESDVGTGAGLFEVTKIGDEYYSYIVQCKNPKSCTIVLRGGSKDVLNEVERNLQDAMCVARNVLLNPKLVPGGGATEMAVASILNAKAKAIEGVAQWPYRAVAQALEVIPRTLAENCGASVVRVMTQLRAMHSGGDNTTWGIDGNRGVPVDMRDLGVWDPLAVKVQTMKTGVEAAALLLRIDDIVSGISKKKNQQSHQSSMGDDDDGGFD</sequence>
<dbReference type="Gene3D" id="3.50.7.10">
    <property type="entry name" value="GroEL"/>
    <property type="match status" value="1"/>
</dbReference>
<gene>
    <name evidence="13" type="ORF">CCAE0312_LOCUS5630</name>
</gene>
<name>A0A7S1TE70_9RHOD</name>
<dbReference type="InterPro" id="IPR017998">
    <property type="entry name" value="Chaperone_TCP-1"/>
</dbReference>
<evidence type="ECO:0000256" key="12">
    <source>
        <dbReference type="SAM" id="MobiDB-lite"/>
    </source>
</evidence>
<keyword evidence="8 10" id="KW-0143">Chaperone</keyword>
<evidence type="ECO:0000256" key="1">
    <source>
        <dbReference type="ARBA" id="ARBA00004496"/>
    </source>
</evidence>
<dbReference type="GO" id="GO:0140662">
    <property type="term" value="F:ATP-dependent protein folding chaperone"/>
    <property type="evidence" value="ECO:0007669"/>
    <property type="project" value="InterPro"/>
</dbReference>
<dbReference type="NCBIfam" id="NF041082">
    <property type="entry name" value="thermosome_alpha"/>
    <property type="match status" value="1"/>
</dbReference>
<dbReference type="Gene3D" id="3.30.260.10">
    <property type="entry name" value="TCP-1-like chaperonin intermediate domain"/>
    <property type="match status" value="1"/>
</dbReference>
<dbReference type="FunFam" id="1.10.560.10:FF:000073">
    <property type="entry name" value="T-complex protein 1 subunit gamma"/>
    <property type="match status" value="1"/>
</dbReference>